<dbReference type="PANTHER" id="PTHR30007">
    <property type="entry name" value="PHP DOMAIN PROTEIN"/>
    <property type="match status" value="1"/>
</dbReference>
<proteinExistence type="predicted"/>
<dbReference type="AlphaFoldDB" id="A0A0F8ZZM0"/>
<name>A0A0F8ZZM0_9ZZZZ</name>
<evidence type="ECO:0000259" key="1">
    <source>
        <dbReference type="Pfam" id="PF01609"/>
    </source>
</evidence>
<sequence length="186" mass="21239">MHRWFIGPGVSCRSRRFKKKLQQHAREPADHALGCSRGGFGSKFHLVTDGQGLPLAIEVTAGQRHESKQVETVMNGIAVPQPIGRARKRPERLAGDKGYSFPGVRHWLRAHGIATVIPRRSNQKRSGVRFDKETYRQRCVIEQCVGWLKECRRICTRFEKLAVSFLAMLKLAMIQRYLKIAFSDRA</sequence>
<dbReference type="PANTHER" id="PTHR30007:SF1">
    <property type="entry name" value="BLR1914 PROTEIN"/>
    <property type="match status" value="1"/>
</dbReference>
<dbReference type="GO" id="GO:0006313">
    <property type="term" value="P:DNA transposition"/>
    <property type="evidence" value="ECO:0007669"/>
    <property type="project" value="InterPro"/>
</dbReference>
<gene>
    <name evidence="2" type="ORF">LCGC14_2714360</name>
</gene>
<dbReference type="EMBL" id="LAZR01048717">
    <property type="protein sequence ID" value="KKK91300.1"/>
    <property type="molecule type" value="Genomic_DNA"/>
</dbReference>
<dbReference type="Pfam" id="PF01609">
    <property type="entry name" value="DDE_Tnp_1"/>
    <property type="match status" value="1"/>
</dbReference>
<comment type="caution">
    <text evidence="2">The sequence shown here is derived from an EMBL/GenBank/DDBJ whole genome shotgun (WGS) entry which is preliminary data.</text>
</comment>
<organism evidence="2">
    <name type="scientific">marine sediment metagenome</name>
    <dbReference type="NCBI Taxonomy" id="412755"/>
    <lineage>
        <taxon>unclassified sequences</taxon>
        <taxon>metagenomes</taxon>
        <taxon>ecological metagenomes</taxon>
    </lineage>
</organism>
<reference evidence="2" key="1">
    <citation type="journal article" date="2015" name="Nature">
        <title>Complex archaea that bridge the gap between prokaryotes and eukaryotes.</title>
        <authorList>
            <person name="Spang A."/>
            <person name="Saw J.H."/>
            <person name="Jorgensen S.L."/>
            <person name="Zaremba-Niedzwiedzka K."/>
            <person name="Martijn J."/>
            <person name="Lind A.E."/>
            <person name="van Eijk R."/>
            <person name="Schleper C."/>
            <person name="Guy L."/>
            <person name="Ettema T.J."/>
        </authorList>
    </citation>
    <scope>NUCLEOTIDE SEQUENCE</scope>
</reference>
<evidence type="ECO:0000313" key="2">
    <source>
        <dbReference type="EMBL" id="KKK91300.1"/>
    </source>
</evidence>
<dbReference type="NCBIfam" id="NF033580">
    <property type="entry name" value="transpos_IS5_3"/>
    <property type="match status" value="1"/>
</dbReference>
<dbReference type="GO" id="GO:0003677">
    <property type="term" value="F:DNA binding"/>
    <property type="evidence" value="ECO:0007669"/>
    <property type="project" value="InterPro"/>
</dbReference>
<accession>A0A0F8ZZM0</accession>
<feature type="domain" description="Transposase IS4-like" evidence="1">
    <location>
        <begin position="38"/>
        <end position="174"/>
    </location>
</feature>
<dbReference type="InterPro" id="IPR002559">
    <property type="entry name" value="Transposase_11"/>
</dbReference>
<dbReference type="GO" id="GO:0004803">
    <property type="term" value="F:transposase activity"/>
    <property type="evidence" value="ECO:0007669"/>
    <property type="project" value="InterPro"/>
</dbReference>
<protein>
    <recommendedName>
        <fullName evidence="1">Transposase IS4-like domain-containing protein</fullName>
    </recommendedName>
</protein>